<dbReference type="GO" id="GO:0015386">
    <property type="term" value="F:potassium:proton antiporter activity"/>
    <property type="evidence" value="ECO:0007669"/>
    <property type="project" value="TreeGrafter"/>
</dbReference>
<comment type="similarity">
    <text evidence="2">Belongs to the monovalent cation:proton antiporter 1 (CPA1) transporter (TC 2.A.36) family.</text>
</comment>
<feature type="domain" description="Cation/H+ exchanger transmembrane" evidence="13">
    <location>
        <begin position="17"/>
        <end position="430"/>
    </location>
</feature>
<evidence type="ECO:0000256" key="5">
    <source>
        <dbReference type="ARBA" id="ARBA00022475"/>
    </source>
</evidence>
<evidence type="ECO:0000256" key="2">
    <source>
        <dbReference type="ARBA" id="ARBA00007367"/>
    </source>
</evidence>
<evidence type="ECO:0000256" key="11">
    <source>
        <dbReference type="ARBA" id="ARBA00023201"/>
    </source>
</evidence>
<evidence type="ECO:0000313" key="14">
    <source>
        <dbReference type="EMBL" id="QDU34162.1"/>
    </source>
</evidence>
<feature type="transmembrane region" description="Helical" evidence="12">
    <location>
        <begin position="78"/>
        <end position="97"/>
    </location>
</feature>
<feature type="transmembrane region" description="Helical" evidence="12">
    <location>
        <begin position="208"/>
        <end position="232"/>
    </location>
</feature>
<keyword evidence="11" id="KW-0739">Sodium transport</keyword>
<dbReference type="PROSITE" id="PS00457">
    <property type="entry name" value="NA_SOLUT_SYMP_2"/>
    <property type="match status" value="1"/>
</dbReference>
<dbReference type="Proteomes" id="UP000317369">
    <property type="component" value="Chromosome"/>
</dbReference>
<gene>
    <name evidence="14" type="primary">nhaP</name>
    <name evidence="14" type="ORF">KS4_22240</name>
</gene>
<dbReference type="AlphaFoldDB" id="A0A517YVG9"/>
<keyword evidence="9" id="KW-0406">Ion transport</keyword>
<dbReference type="InterPro" id="IPR018422">
    <property type="entry name" value="Cation/H_exchanger_CPA1"/>
</dbReference>
<dbReference type="KEGG" id="pcor:KS4_22240"/>
<evidence type="ECO:0000256" key="1">
    <source>
        <dbReference type="ARBA" id="ARBA00004651"/>
    </source>
</evidence>
<dbReference type="PANTHER" id="PTHR10110:SF195">
    <property type="entry name" value="NA(+)_H(+) ANTIPORTER NHAS2"/>
    <property type="match status" value="1"/>
</dbReference>
<reference evidence="14 15" key="1">
    <citation type="submission" date="2019-02" db="EMBL/GenBank/DDBJ databases">
        <title>Deep-cultivation of Planctomycetes and their phenomic and genomic characterization uncovers novel biology.</title>
        <authorList>
            <person name="Wiegand S."/>
            <person name="Jogler M."/>
            <person name="Boedeker C."/>
            <person name="Pinto D."/>
            <person name="Vollmers J."/>
            <person name="Rivas-Marin E."/>
            <person name="Kohn T."/>
            <person name="Peeters S.H."/>
            <person name="Heuer A."/>
            <person name="Rast P."/>
            <person name="Oberbeckmann S."/>
            <person name="Bunk B."/>
            <person name="Jeske O."/>
            <person name="Meyerdierks A."/>
            <person name="Storesund J.E."/>
            <person name="Kallscheuer N."/>
            <person name="Luecker S."/>
            <person name="Lage O.M."/>
            <person name="Pohl T."/>
            <person name="Merkel B.J."/>
            <person name="Hornburger P."/>
            <person name="Mueller R.-W."/>
            <person name="Bruemmer F."/>
            <person name="Labrenz M."/>
            <person name="Spormann A.M."/>
            <person name="Op den Camp H."/>
            <person name="Overmann J."/>
            <person name="Amann R."/>
            <person name="Jetten M.S.M."/>
            <person name="Mascher T."/>
            <person name="Medema M.H."/>
            <person name="Devos D.P."/>
            <person name="Kaster A.-K."/>
            <person name="Ovreas L."/>
            <person name="Rohde M."/>
            <person name="Galperin M.Y."/>
            <person name="Jogler C."/>
        </authorList>
    </citation>
    <scope>NUCLEOTIDE SEQUENCE [LARGE SCALE GENOMIC DNA]</scope>
    <source>
        <strain evidence="14 15">KS4</strain>
    </source>
</reference>
<dbReference type="PANTHER" id="PTHR10110">
    <property type="entry name" value="SODIUM/HYDROGEN EXCHANGER"/>
    <property type="match status" value="1"/>
</dbReference>
<evidence type="ECO:0000259" key="13">
    <source>
        <dbReference type="Pfam" id="PF00999"/>
    </source>
</evidence>
<evidence type="ECO:0000256" key="12">
    <source>
        <dbReference type="SAM" id="Phobius"/>
    </source>
</evidence>
<dbReference type="Pfam" id="PF00999">
    <property type="entry name" value="Na_H_Exchanger"/>
    <property type="match status" value="1"/>
</dbReference>
<keyword evidence="8" id="KW-0915">Sodium</keyword>
<dbReference type="GO" id="GO:0051453">
    <property type="term" value="P:regulation of intracellular pH"/>
    <property type="evidence" value="ECO:0007669"/>
    <property type="project" value="TreeGrafter"/>
</dbReference>
<feature type="transmembrane region" description="Helical" evidence="12">
    <location>
        <begin position="31"/>
        <end position="51"/>
    </location>
</feature>
<dbReference type="GO" id="GO:0098719">
    <property type="term" value="P:sodium ion import across plasma membrane"/>
    <property type="evidence" value="ECO:0007669"/>
    <property type="project" value="TreeGrafter"/>
</dbReference>
<dbReference type="Gene3D" id="6.10.140.1330">
    <property type="match status" value="1"/>
</dbReference>
<keyword evidence="7 12" id="KW-1133">Transmembrane helix</keyword>
<feature type="transmembrane region" description="Helical" evidence="12">
    <location>
        <begin position="244"/>
        <end position="276"/>
    </location>
</feature>
<evidence type="ECO:0000256" key="8">
    <source>
        <dbReference type="ARBA" id="ARBA00023053"/>
    </source>
</evidence>
<dbReference type="GO" id="GO:0015385">
    <property type="term" value="F:sodium:proton antiporter activity"/>
    <property type="evidence" value="ECO:0007669"/>
    <property type="project" value="InterPro"/>
</dbReference>
<evidence type="ECO:0000313" key="15">
    <source>
        <dbReference type="Proteomes" id="UP000317369"/>
    </source>
</evidence>
<protein>
    <submittedName>
        <fullName evidence="14">Na(+)/H(+) antiporter NhaP</fullName>
    </submittedName>
</protein>
<evidence type="ECO:0000256" key="6">
    <source>
        <dbReference type="ARBA" id="ARBA00022692"/>
    </source>
</evidence>
<dbReference type="InterPro" id="IPR018212">
    <property type="entry name" value="Na/solute_symporter_CS"/>
</dbReference>
<evidence type="ECO:0000256" key="3">
    <source>
        <dbReference type="ARBA" id="ARBA00022448"/>
    </source>
</evidence>
<feature type="transmembrane region" description="Helical" evidence="12">
    <location>
        <begin position="104"/>
        <end position="128"/>
    </location>
</feature>
<organism evidence="14 15">
    <name type="scientific">Poriferisphaera corsica</name>
    <dbReference type="NCBI Taxonomy" id="2528020"/>
    <lineage>
        <taxon>Bacteria</taxon>
        <taxon>Pseudomonadati</taxon>
        <taxon>Planctomycetota</taxon>
        <taxon>Phycisphaerae</taxon>
        <taxon>Phycisphaerales</taxon>
        <taxon>Phycisphaeraceae</taxon>
        <taxon>Poriferisphaera</taxon>
    </lineage>
</organism>
<feature type="transmembrane region" description="Helical" evidence="12">
    <location>
        <begin position="178"/>
        <end position="196"/>
    </location>
</feature>
<sequence length="444" mass="47204">MHNALNIFEIGAILISLVAILAYLNAKILKLPATIGLMLLALLFSFGLFAYEKFGPAGHDLELWISNLLSAIDFNKTLLQGMLGYLLFAGALHVNLGDLKQQRWVIALLATVGVLTTTGIVGAVMYYVTGLMGLEIKFVYCLLFGALIAPTDPIAVLSILKSLGAPKTLETKITGESLFNDGVGVVVFLAILGFAIPTGGHEVGGKEIAILFFKETGGGALFGLLLGLVGYVMMRSLDEYKTEILISLAMVTGGYALCTALHISGPIAMVVAGLFIGNHGRAFAMSDTTRENLDLFWELVDEILNAVLFVLIGIEVLIVKLTGQYVLAGLIAIPIVLAARFISVSGTVKVVKTVRQREFTNHAVKVMTWAGLRGGISVALALSLQNMLKANSGAFDLRGDAAAGDLIVTMTYVVVVFSILVQGLTVGGMMRRLGLSSGARTKTH</sequence>
<feature type="transmembrane region" description="Helical" evidence="12">
    <location>
        <begin position="6"/>
        <end position="24"/>
    </location>
</feature>
<evidence type="ECO:0000256" key="7">
    <source>
        <dbReference type="ARBA" id="ARBA00022989"/>
    </source>
</evidence>
<dbReference type="RefSeq" id="WP_200761162.1">
    <property type="nucleotide sequence ID" value="NZ_CP036425.1"/>
</dbReference>
<comment type="subcellular location">
    <subcellularLocation>
        <location evidence="1">Cell membrane</location>
        <topology evidence="1">Multi-pass membrane protein</topology>
    </subcellularLocation>
</comment>
<keyword evidence="5" id="KW-1003">Cell membrane</keyword>
<accession>A0A517YVG9</accession>
<evidence type="ECO:0000256" key="4">
    <source>
        <dbReference type="ARBA" id="ARBA00022449"/>
    </source>
</evidence>
<name>A0A517YVG9_9BACT</name>
<keyword evidence="4" id="KW-0050">Antiport</keyword>
<evidence type="ECO:0000256" key="9">
    <source>
        <dbReference type="ARBA" id="ARBA00023065"/>
    </source>
</evidence>
<feature type="transmembrane region" description="Helical" evidence="12">
    <location>
        <begin position="325"/>
        <end position="346"/>
    </location>
</feature>
<keyword evidence="15" id="KW-1185">Reference proteome</keyword>
<feature type="transmembrane region" description="Helical" evidence="12">
    <location>
        <begin position="296"/>
        <end position="318"/>
    </location>
</feature>
<feature type="transmembrane region" description="Helical" evidence="12">
    <location>
        <begin position="406"/>
        <end position="430"/>
    </location>
</feature>
<feature type="transmembrane region" description="Helical" evidence="12">
    <location>
        <begin position="134"/>
        <end position="157"/>
    </location>
</feature>
<dbReference type="InterPro" id="IPR006153">
    <property type="entry name" value="Cation/H_exchanger_TM"/>
</dbReference>
<keyword evidence="10 12" id="KW-0472">Membrane</keyword>
<keyword evidence="3" id="KW-0813">Transport</keyword>
<dbReference type="GO" id="GO:0005886">
    <property type="term" value="C:plasma membrane"/>
    <property type="evidence" value="ECO:0007669"/>
    <property type="project" value="UniProtKB-SubCell"/>
</dbReference>
<dbReference type="EMBL" id="CP036425">
    <property type="protein sequence ID" value="QDU34162.1"/>
    <property type="molecule type" value="Genomic_DNA"/>
</dbReference>
<proteinExistence type="inferred from homology"/>
<evidence type="ECO:0000256" key="10">
    <source>
        <dbReference type="ARBA" id="ARBA00023136"/>
    </source>
</evidence>
<keyword evidence="6 12" id="KW-0812">Transmembrane</keyword>